<evidence type="ECO:0000256" key="5">
    <source>
        <dbReference type="ARBA" id="ARBA00023136"/>
    </source>
</evidence>
<feature type="transmembrane region" description="Helical" evidence="6">
    <location>
        <begin position="55"/>
        <end position="75"/>
    </location>
</feature>
<dbReference type="PANTHER" id="PTHR23505:SF79">
    <property type="entry name" value="PROTEIN SPINSTER"/>
    <property type="match status" value="1"/>
</dbReference>
<sequence>MDGERRGAPRPALARGYARYVLAVMVAINFLNYCDRWIGSAAAPLIQVEFHLSDFAVGLLGTAFLLVYAVSAVPFGYWADRGVRKTVIGVGVGIWSLATVLSAFAQSYLQLFLTRTILGLGEASYYPAGTSLVCDYFEAAKRGRVMSIWSAGSAVGIAVGFAGGGYVADHYGWRQAFLFAALPGLLCALLAFTLREPLRGAAERVGPRLQRTYEASIPAFLNLLRIPTLRATIVSQTFLYFVLASQAFWLPTQLHRRYGMTVTEASLVSGVVIVLGGLVGTLLGGFVADRLSRRSQRGHLLVGIAGFLVASVTITLALISPLTVGGVPAFVPLFFVTVVCVYLYLGPFTAVSQNVVTPGLRAGAVTMLLLISHLFGDSHAPADVGWLSDRLHSLQLALLVTSAPLLLLAAAVAATALRSVDRDSEIMERTWAEKGSESGIDTTVVPAP</sequence>
<feature type="transmembrane region" description="Helical" evidence="6">
    <location>
        <begin position="300"/>
        <end position="319"/>
    </location>
</feature>
<evidence type="ECO:0000259" key="7">
    <source>
        <dbReference type="PROSITE" id="PS50850"/>
    </source>
</evidence>
<evidence type="ECO:0000313" key="8">
    <source>
        <dbReference type="EMBL" id="MBJ7597728.1"/>
    </source>
</evidence>
<dbReference type="InterPro" id="IPR020846">
    <property type="entry name" value="MFS_dom"/>
</dbReference>
<feature type="domain" description="Major facilitator superfamily (MFS) profile" evidence="7">
    <location>
        <begin position="21"/>
        <end position="421"/>
    </location>
</feature>
<feature type="transmembrane region" description="Helical" evidence="6">
    <location>
        <begin position="87"/>
        <end position="105"/>
    </location>
</feature>
<keyword evidence="9" id="KW-1185">Reference proteome</keyword>
<dbReference type="Gene3D" id="1.20.1250.20">
    <property type="entry name" value="MFS general substrate transporter like domains"/>
    <property type="match status" value="1"/>
</dbReference>
<keyword evidence="2" id="KW-0813">Transport</keyword>
<dbReference type="InterPro" id="IPR036259">
    <property type="entry name" value="MFS_trans_sf"/>
</dbReference>
<keyword evidence="5 6" id="KW-0472">Membrane</keyword>
<evidence type="ECO:0000256" key="6">
    <source>
        <dbReference type="SAM" id="Phobius"/>
    </source>
</evidence>
<keyword evidence="3 6" id="KW-0812">Transmembrane</keyword>
<dbReference type="EMBL" id="JAEKNR010000074">
    <property type="protein sequence ID" value="MBJ7597728.1"/>
    <property type="molecule type" value="Genomic_DNA"/>
</dbReference>
<gene>
    <name evidence="8" type="ORF">JF922_06545</name>
</gene>
<dbReference type="InterPro" id="IPR011701">
    <property type="entry name" value="MFS"/>
</dbReference>
<dbReference type="InterPro" id="IPR044770">
    <property type="entry name" value="MFS_spinster-like"/>
</dbReference>
<dbReference type="PANTHER" id="PTHR23505">
    <property type="entry name" value="SPINSTER"/>
    <property type="match status" value="1"/>
</dbReference>
<feature type="transmembrane region" description="Helical" evidence="6">
    <location>
        <begin position="325"/>
        <end position="346"/>
    </location>
</feature>
<dbReference type="AlphaFoldDB" id="A0A934K8P5"/>
<comment type="caution">
    <text evidence="8">The sequence shown here is derived from an EMBL/GenBank/DDBJ whole genome shotgun (WGS) entry which is preliminary data.</text>
</comment>
<feature type="transmembrane region" description="Helical" evidence="6">
    <location>
        <begin position="148"/>
        <end position="167"/>
    </location>
</feature>
<protein>
    <submittedName>
        <fullName evidence="8">MFS transporter</fullName>
    </submittedName>
</protein>
<feature type="transmembrane region" description="Helical" evidence="6">
    <location>
        <begin position="270"/>
        <end position="288"/>
    </location>
</feature>
<feature type="transmembrane region" description="Helical" evidence="6">
    <location>
        <begin position="173"/>
        <end position="194"/>
    </location>
</feature>
<comment type="subcellular location">
    <subcellularLocation>
        <location evidence="1">Cell membrane</location>
        <topology evidence="1">Multi-pass membrane protein</topology>
    </subcellularLocation>
</comment>
<evidence type="ECO:0000313" key="9">
    <source>
        <dbReference type="Proteomes" id="UP000612893"/>
    </source>
</evidence>
<dbReference type="CDD" id="cd17328">
    <property type="entry name" value="MFS_spinster_like"/>
    <property type="match status" value="1"/>
</dbReference>
<dbReference type="GO" id="GO:0005886">
    <property type="term" value="C:plasma membrane"/>
    <property type="evidence" value="ECO:0007669"/>
    <property type="project" value="UniProtKB-SubCell"/>
</dbReference>
<organism evidence="8 9">
    <name type="scientific">Candidatus Nephthysia bennettiae</name>
    <dbReference type="NCBI Taxonomy" id="3127016"/>
    <lineage>
        <taxon>Bacteria</taxon>
        <taxon>Bacillati</taxon>
        <taxon>Candidatus Dormiibacterota</taxon>
        <taxon>Candidatus Dormibacteria</taxon>
        <taxon>Candidatus Dormibacterales</taxon>
        <taxon>Candidatus Dormibacteraceae</taxon>
        <taxon>Candidatus Nephthysia</taxon>
    </lineage>
</organism>
<name>A0A934K8P5_9BACT</name>
<dbReference type="Pfam" id="PF07690">
    <property type="entry name" value="MFS_1"/>
    <property type="match status" value="1"/>
</dbReference>
<dbReference type="RefSeq" id="WP_338200175.1">
    <property type="nucleotide sequence ID" value="NZ_JAEKNR010000074.1"/>
</dbReference>
<evidence type="ECO:0000256" key="1">
    <source>
        <dbReference type="ARBA" id="ARBA00004651"/>
    </source>
</evidence>
<evidence type="ECO:0000256" key="2">
    <source>
        <dbReference type="ARBA" id="ARBA00022448"/>
    </source>
</evidence>
<dbReference type="GO" id="GO:0022857">
    <property type="term" value="F:transmembrane transporter activity"/>
    <property type="evidence" value="ECO:0007669"/>
    <property type="project" value="InterPro"/>
</dbReference>
<dbReference type="PROSITE" id="PS50850">
    <property type="entry name" value="MFS"/>
    <property type="match status" value="1"/>
</dbReference>
<feature type="transmembrane region" description="Helical" evidence="6">
    <location>
        <begin position="231"/>
        <end position="250"/>
    </location>
</feature>
<feature type="transmembrane region" description="Helical" evidence="6">
    <location>
        <begin position="396"/>
        <end position="417"/>
    </location>
</feature>
<dbReference type="Proteomes" id="UP000612893">
    <property type="component" value="Unassembled WGS sequence"/>
</dbReference>
<dbReference type="SUPFAM" id="SSF103473">
    <property type="entry name" value="MFS general substrate transporter"/>
    <property type="match status" value="1"/>
</dbReference>
<proteinExistence type="predicted"/>
<feature type="transmembrane region" description="Helical" evidence="6">
    <location>
        <begin position="358"/>
        <end position="376"/>
    </location>
</feature>
<reference evidence="8" key="1">
    <citation type="submission" date="2020-10" db="EMBL/GenBank/DDBJ databases">
        <title>Ca. Dormibacterota MAGs.</title>
        <authorList>
            <person name="Montgomery K."/>
        </authorList>
    </citation>
    <scope>NUCLEOTIDE SEQUENCE [LARGE SCALE GENOMIC DNA]</scope>
    <source>
        <strain evidence="8">SC8812_S17_10</strain>
    </source>
</reference>
<accession>A0A934K8P5</accession>
<keyword evidence="4 6" id="KW-1133">Transmembrane helix</keyword>
<evidence type="ECO:0000256" key="3">
    <source>
        <dbReference type="ARBA" id="ARBA00022692"/>
    </source>
</evidence>
<feature type="transmembrane region" description="Helical" evidence="6">
    <location>
        <begin position="17"/>
        <end position="34"/>
    </location>
</feature>
<evidence type="ECO:0000256" key="4">
    <source>
        <dbReference type="ARBA" id="ARBA00022989"/>
    </source>
</evidence>